<dbReference type="PROSITE" id="PS50006">
    <property type="entry name" value="FHA_DOMAIN"/>
    <property type="match status" value="1"/>
</dbReference>
<dbReference type="InterPro" id="IPR001264">
    <property type="entry name" value="Glyco_trans_51"/>
</dbReference>
<dbReference type="CDD" id="cd00060">
    <property type="entry name" value="FHA"/>
    <property type="match status" value="1"/>
</dbReference>
<comment type="catalytic activity">
    <reaction evidence="8">
        <text>[GlcNAc-(1-&gt;4)-Mur2Ac(oyl-L-Ala-gamma-D-Glu-L-Lys-D-Ala-D-Ala)](n)-di-trans,octa-cis-undecaprenyl diphosphate + beta-D-GlcNAc-(1-&gt;4)-Mur2Ac(oyl-L-Ala-gamma-D-Glu-L-Lys-D-Ala-D-Ala)-di-trans,octa-cis-undecaprenyl diphosphate = [GlcNAc-(1-&gt;4)-Mur2Ac(oyl-L-Ala-gamma-D-Glu-L-Lys-D-Ala-D-Ala)](n+1)-di-trans,octa-cis-undecaprenyl diphosphate + di-trans,octa-cis-undecaprenyl diphosphate + H(+)</text>
        <dbReference type="Rhea" id="RHEA:23708"/>
        <dbReference type="Rhea" id="RHEA-COMP:9602"/>
        <dbReference type="Rhea" id="RHEA-COMP:9603"/>
        <dbReference type="ChEBI" id="CHEBI:15378"/>
        <dbReference type="ChEBI" id="CHEBI:58405"/>
        <dbReference type="ChEBI" id="CHEBI:60033"/>
        <dbReference type="ChEBI" id="CHEBI:78435"/>
        <dbReference type="EC" id="2.4.99.28"/>
    </reaction>
</comment>
<dbReference type="GO" id="GO:0009252">
    <property type="term" value="P:peptidoglycan biosynthetic process"/>
    <property type="evidence" value="ECO:0007669"/>
    <property type="project" value="TreeGrafter"/>
</dbReference>
<dbReference type="GO" id="GO:0008955">
    <property type="term" value="F:peptidoglycan glycosyltransferase activity"/>
    <property type="evidence" value="ECO:0007669"/>
    <property type="project" value="UniProtKB-EC"/>
</dbReference>
<dbReference type="Gene3D" id="3.40.710.10">
    <property type="entry name" value="DD-peptidase/beta-lactamase superfamily"/>
    <property type="match status" value="1"/>
</dbReference>
<keyword evidence="3" id="KW-0328">Glycosyltransferase</keyword>
<evidence type="ECO:0000256" key="6">
    <source>
        <dbReference type="ARBA" id="ARBA00023268"/>
    </source>
</evidence>
<dbReference type="EMBL" id="PVWO01000172">
    <property type="protein sequence ID" value="PSB55661.1"/>
    <property type="molecule type" value="Genomic_DNA"/>
</dbReference>
<evidence type="ECO:0000256" key="1">
    <source>
        <dbReference type="ARBA" id="ARBA00022645"/>
    </source>
</evidence>
<evidence type="ECO:0000313" key="12">
    <source>
        <dbReference type="Proteomes" id="UP000238937"/>
    </source>
</evidence>
<evidence type="ECO:0000256" key="4">
    <source>
        <dbReference type="ARBA" id="ARBA00022679"/>
    </source>
</evidence>
<dbReference type="SMART" id="SM00240">
    <property type="entry name" value="FHA"/>
    <property type="match status" value="1"/>
</dbReference>
<dbReference type="Gene3D" id="2.60.200.20">
    <property type="match status" value="1"/>
</dbReference>
<evidence type="ECO:0000256" key="2">
    <source>
        <dbReference type="ARBA" id="ARBA00022670"/>
    </source>
</evidence>
<reference evidence="11 12" key="1">
    <citation type="submission" date="2018-03" db="EMBL/GenBank/DDBJ databases">
        <title>The ancient ancestry and fast evolution of plastids.</title>
        <authorList>
            <person name="Moore K.R."/>
            <person name="Magnabosco C."/>
            <person name="Momper L."/>
            <person name="Gold D.A."/>
            <person name="Bosak T."/>
            <person name="Fournier G.P."/>
        </authorList>
    </citation>
    <scope>NUCLEOTIDE SEQUENCE [LARGE SCALE GENOMIC DNA]</scope>
    <source>
        <strain evidence="11 12">CCALA 037</strain>
    </source>
</reference>
<dbReference type="RefSeq" id="WP_106305892.1">
    <property type="nucleotide sequence ID" value="NZ_PVWO01000172.1"/>
</dbReference>
<dbReference type="PANTHER" id="PTHR32282:SF31">
    <property type="entry name" value="PEPTIDOGLYCAN GLYCOSYLTRANSFERASE"/>
    <property type="match status" value="1"/>
</dbReference>
<dbReference type="GO" id="GO:0009002">
    <property type="term" value="F:serine-type D-Ala-D-Ala carboxypeptidase activity"/>
    <property type="evidence" value="ECO:0007669"/>
    <property type="project" value="UniProtKB-EC"/>
</dbReference>
<dbReference type="GO" id="GO:0008658">
    <property type="term" value="F:penicillin binding"/>
    <property type="evidence" value="ECO:0007669"/>
    <property type="project" value="InterPro"/>
</dbReference>
<dbReference type="InterPro" id="IPR008984">
    <property type="entry name" value="SMAD_FHA_dom_sf"/>
</dbReference>
<dbReference type="PANTHER" id="PTHR32282">
    <property type="entry name" value="BINDING PROTEIN TRANSPEPTIDASE, PUTATIVE-RELATED"/>
    <property type="match status" value="1"/>
</dbReference>
<keyword evidence="4" id="KW-0808">Transferase</keyword>
<gene>
    <name evidence="11" type="ORF">C7B77_14320</name>
</gene>
<dbReference type="Proteomes" id="UP000238937">
    <property type="component" value="Unassembled WGS sequence"/>
</dbReference>
<feature type="domain" description="FHA" evidence="10">
    <location>
        <begin position="59"/>
        <end position="112"/>
    </location>
</feature>
<dbReference type="SUPFAM" id="SSF56601">
    <property type="entry name" value="beta-lactamase/transpeptidase-like"/>
    <property type="match status" value="1"/>
</dbReference>
<keyword evidence="5" id="KW-0378">Hydrolase</keyword>
<keyword evidence="1" id="KW-0121">Carboxypeptidase</keyword>
<sequence length="750" mass="81592">MSSQPPKKTILAQITQVVQRTKVNFTRLALKPNARVPKLLVQDADAPQPDTFPLLGEKYTLGRSSQSCDIVVRNEVVSQVHLSLSRDRKKGTTFLLKDEGSTNGIYRGKKRVDRITLRDGDTFTLGPPELKAAVKITYLDPPPVYLRVLRYGLYGTGGLFSLILLAVLAESTKIDVDPLPDANGPVMLYAEDMEEPLRPAKTGAHKDLAKVSDFSPYLPKALIASEDSRFYWHFGIDPWGVGRAIVVGRQKGKITQGASTLTQQVARSLFRSYVGREDNFARKLREAVVALKLEATYSKDTILLAYLNRVFLGDDANGFEDASQHYLGKSARDLTLSEAAMLVGILPGPNIFNPCIEDKQGRKGTKAIERRNLVLSRMLETGAITPAEAREARRSTISARPEACTPTSNSKAPYIHSYVFQELQEILGTETAKEGNFAIETGLNLNMQAKAEAALRQNVANAGSRFRFSQGGIVTLDSTTGIVKAMVGGVDYQKSQFNRAILAQRQPGSTFKLFGYAAAIAGGISPGKTYSCDPLSWGGRTFPACNHGAAGAVNMFTGFTLSENPIALRVAKDIGLPKVIETAQKMGVKSKLDEVPALVLGQSVVNVLEITGSFNAVADRGVWRKPRIIKRVYDTTNCDLKQIRTCRVMYDATKEDQSKRVLSADVADTLTTMMRGVVTSGTGKNAAIGLGEVGKTGTTDDNVDLWFIGFIPDKKVTTGVWLGNDDNSPTQGSSAQAAQLWGDYMGSVYK</sequence>
<accession>A0A2T1GE11</accession>
<dbReference type="GO" id="GO:0006508">
    <property type="term" value="P:proteolysis"/>
    <property type="evidence" value="ECO:0007669"/>
    <property type="project" value="UniProtKB-KW"/>
</dbReference>
<dbReference type="GO" id="GO:0030288">
    <property type="term" value="C:outer membrane-bounded periplasmic space"/>
    <property type="evidence" value="ECO:0007669"/>
    <property type="project" value="TreeGrafter"/>
</dbReference>
<proteinExistence type="predicted"/>
<evidence type="ECO:0000256" key="7">
    <source>
        <dbReference type="ARBA" id="ARBA00034000"/>
    </source>
</evidence>
<dbReference type="InterPro" id="IPR001460">
    <property type="entry name" value="PCN-bd_Tpept"/>
</dbReference>
<dbReference type="InterPro" id="IPR050396">
    <property type="entry name" value="Glycosyltr_51/Transpeptidase"/>
</dbReference>
<comment type="catalytic activity">
    <reaction evidence="7">
        <text>Preferential cleavage: (Ac)2-L-Lys-D-Ala-|-D-Ala. Also transpeptidation of peptidyl-alanyl moieties that are N-acyl substituents of D-alanine.</text>
        <dbReference type="EC" id="3.4.16.4"/>
    </reaction>
</comment>
<dbReference type="InterPro" id="IPR000253">
    <property type="entry name" value="FHA_dom"/>
</dbReference>
<evidence type="ECO:0000313" key="11">
    <source>
        <dbReference type="EMBL" id="PSB55661.1"/>
    </source>
</evidence>
<dbReference type="InterPro" id="IPR012338">
    <property type="entry name" value="Beta-lactam/transpept-like"/>
</dbReference>
<keyword evidence="6" id="KW-0511">Multifunctional enzyme</keyword>
<dbReference type="InterPro" id="IPR036950">
    <property type="entry name" value="PBP_transglycosylase"/>
</dbReference>
<protein>
    <submittedName>
        <fullName evidence="11">Penicillin-binding protein</fullName>
    </submittedName>
</protein>
<dbReference type="SUPFAM" id="SSF53955">
    <property type="entry name" value="Lysozyme-like"/>
    <property type="match status" value="1"/>
</dbReference>
<keyword evidence="2" id="KW-0645">Protease</keyword>
<dbReference type="OrthoDB" id="9766909at2"/>
<dbReference type="InterPro" id="IPR023346">
    <property type="entry name" value="Lysozyme-like_dom_sf"/>
</dbReference>
<organism evidence="11 12">
    <name type="scientific">Chamaesiphon polymorphus CCALA 037</name>
    <dbReference type="NCBI Taxonomy" id="2107692"/>
    <lineage>
        <taxon>Bacteria</taxon>
        <taxon>Bacillati</taxon>
        <taxon>Cyanobacteriota</taxon>
        <taxon>Cyanophyceae</taxon>
        <taxon>Gomontiellales</taxon>
        <taxon>Chamaesiphonaceae</taxon>
        <taxon>Chamaesiphon</taxon>
    </lineage>
</organism>
<dbReference type="Pfam" id="PF00498">
    <property type="entry name" value="FHA"/>
    <property type="match status" value="1"/>
</dbReference>
<evidence type="ECO:0000259" key="10">
    <source>
        <dbReference type="PROSITE" id="PS50006"/>
    </source>
</evidence>
<dbReference type="Pfam" id="PF00912">
    <property type="entry name" value="Transgly"/>
    <property type="match status" value="1"/>
</dbReference>
<name>A0A2T1GE11_9CYAN</name>
<dbReference type="SUPFAM" id="SSF49879">
    <property type="entry name" value="SMAD/FHA domain"/>
    <property type="match status" value="1"/>
</dbReference>
<evidence type="ECO:0000256" key="9">
    <source>
        <dbReference type="SAM" id="MobiDB-lite"/>
    </source>
</evidence>
<dbReference type="AlphaFoldDB" id="A0A2T1GE11"/>
<feature type="region of interest" description="Disordered" evidence="9">
    <location>
        <begin position="388"/>
        <end position="408"/>
    </location>
</feature>
<dbReference type="Gene3D" id="1.10.3810.10">
    <property type="entry name" value="Biosynthetic peptidoglycan transglycosylase-like"/>
    <property type="match status" value="1"/>
</dbReference>
<evidence type="ECO:0000256" key="3">
    <source>
        <dbReference type="ARBA" id="ARBA00022676"/>
    </source>
</evidence>
<comment type="caution">
    <text evidence="11">The sequence shown here is derived from an EMBL/GenBank/DDBJ whole genome shotgun (WGS) entry which is preliminary data.</text>
</comment>
<evidence type="ECO:0000256" key="5">
    <source>
        <dbReference type="ARBA" id="ARBA00022801"/>
    </source>
</evidence>
<evidence type="ECO:0000256" key="8">
    <source>
        <dbReference type="ARBA" id="ARBA00049902"/>
    </source>
</evidence>
<dbReference type="Pfam" id="PF00905">
    <property type="entry name" value="Transpeptidase"/>
    <property type="match status" value="1"/>
</dbReference>
<keyword evidence="12" id="KW-1185">Reference proteome</keyword>